<dbReference type="PROSITE" id="PS00022">
    <property type="entry name" value="EGF_1"/>
    <property type="match status" value="1"/>
</dbReference>
<feature type="transmembrane region" description="Helical" evidence="7">
    <location>
        <begin position="576"/>
        <end position="595"/>
    </location>
</feature>
<name>A0A665UZ19_ECHNA</name>
<comment type="similarity">
    <text evidence="2">Belongs to the TMEM8 family.</text>
</comment>
<feature type="domain" description="EGF-like" evidence="9 10">
    <location>
        <begin position="379"/>
        <end position="390"/>
    </location>
</feature>
<keyword evidence="12" id="KW-1185">Reference proteome</keyword>
<evidence type="ECO:0000256" key="2">
    <source>
        <dbReference type="ARBA" id="ARBA00005542"/>
    </source>
</evidence>
<evidence type="ECO:0000256" key="8">
    <source>
        <dbReference type="SAM" id="SignalP"/>
    </source>
</evidence>
<proteinExistence type="inferred from homology"/>
<sequence>RHSGKLSVFELFVRVTTSLLFSSLSFSPSHVTFVSELSSKPAEKLSKYGWYGNVRLQRFHVPEETAIARWLFSVTKGHNFNCGQHNVTIHIRWGAPPVINPTGSLFPNSTLWAPSLSLVLPVTSHSSTTFNLSNPAPGDWYIAAHLPEDDGLGCKPQSVGLKADDINKLCGNSSYTNSTSDGNSSLGTDIVAFNESASLLTPLLASACVWSIPVLYEEVDVLSLRFTPVNGPNVSVTHTHPTLLTYPLHTLATGGTLNLQLTLNTTNVTLGNSSSVVACLSQWAPVLKLNHSQPCQTGLFGGYGVQVNASAPKALLRLPFPQSTTWYLTLQLTCNSSDCVNTSVVNVVPEVFVSACVEDCGTYGECRLLRSYSYLYSACVCKAGWSGWGCTDPSTAQSYSRQLIATLLLTVSNLFFLPALVVAIKRLYFTEASVYLFTMFFSTFYHACDQPGIAVLCIMDYDTLQYCDFLGSICSIWVTILCMARIRHVFKYTLFMLGALLIAMSMQLDRKGLWNLLGPILCAVLIMITTWVYRGVNRRHCYPPSWRRWAFYLIPGAVCALIGVCLYIFAETEDNYYYIHSLWHVLVASCVVFLLPPKEKGREKLGWSRGWKWSWSWRPRVCGYTLCESGKDELYTVT</sequence>
<dbReference type="PROSITE" id="PS01186">
    <property type="entry name" value="EGF_2"/>
    <property type="match status" value="1"/>
</dbReference>
<dbReference type="PANTHER" id="PTHR14319">
    <property type="entry name" value="FIVE-SPAN TRANSMEMBRANE PROTEIN M83"/>
    <property type="match status" value="1"/>
</dbReference>
<feature type="transmembrane region" description="Helical" evidence="7">
    <location>
        <begin position="549"/>
        <end position="570"/>
    </location>
</feature>
<dbReference type="Pfam" id="PF12036">
    <property type="entry name" value="DUF3522"/>
    <property type="match status" value="1"/>
</dbReference>
<keyword evidence="6 7" id="KW-0472">Membrane</keyword>
<evidence type="ECO:0000256" key="6">
    <source>
        <dbReference type="ARBA" id="ARBA00023136"/>
    </source>
</evidence>
<reference evidence="11" key="3">
    <citation type="submission" date="2025-09" db="UniProtKB">
        <authorList>
            <consortium name="Ensembl"/>
        </authorList>
    </citation>
    <scope>IDENTIFICATION</scope>
</reference>
<organism evidence="11 12">
    <name type="scientific">Echeneis naucrates</name>
    <name type="common">Live sharksucker</name>
    <dbReference type="NCBI Taxonomy" id="173247"/>
    <lineage>
        <taxon>Eukaryota</taxon>
        <taxon>Metazoa</taxon>
        <taxon>Chordata</taxon>
        <taxon>Craniata</taxon>
        <taxon>Vertebrata</taxon>
        <taxon>Euteleostomi</taxon>
        <taxon>Actinopterygii</taxon>
        <taxon>Neopterygii</taxon>
        <taxon>Teleostei</taxon>
        <taxon>Neoteleostei</taxon>
        <taxon>Acanthomorphata</taxon>
        <taxon>Carangaria</taxon>
        <taxon>Carangiformes</taxon>
        <taxon>Echeneidae</taxon>
        <taxon>Echeneis</taxon>
    </lineage>
</organism>
<reference evidence="11" key="2">
    <citation type="submission" date="2025-08" db="UniProtKB">
        <authorList>
            <consortium name="Ensembl"/>
        </authorList>
    </citation>
    <scope>IDENTIFICATION</scope>
</reference>
<evidence type="ECO:0000256" key="7">
    <source>
        <dbReference type="SAM" id="Phobius"/>
    </source>
</evidence>
<dbReference type="InterPro" id="IPR021910">
    <property type="entry name" value="NGX6/PGAP6/MYMK"/>
</dbReference>
<feature type="chain" id="PRO_5025500152" evidence="8">
    <location>
        <begin position="19"/>
        <end position="638"/>
    </location>
</feature>
<dbReference type="PANTHER" id="PTHR14319:SF7">
    <property type="entry name" value="POST-GPI ATTACHMENT TO PROTEINS FACTOR 6"/>
    <property type="match status" value="1"/>
</dbReference>
<dbReference type="Ensembl" id="ENSENLT00000025509.1">
    <property type="protein sequence ID" value="ENSENLP00000024711.1"/>
    <property type="gene ID" value="ENSENLG00000010934.1"/>
</dbReference>
<protein>
    <submittedName>
        <fullName evidence="11">Transmembrane protein 8B-like</fullName>
    </submittedName>
</protein>
<dbReference type="GO" id="GO:0005886">
    <property type="term" value="C:plasma membrane"/>
    <property type="evidence" value="ECO:0007669"/>
    <property type="project" value="UniProtKB-SubCell"/>
</dbReference>
<dbReference type="Proteomes" id="UP000472264">
    <property type="component" value="Chromosome 17"/>
</dbReference>
<feature type="signal peptide" evidence="8">
    <location>
        <begin position="1"/>
        <end position="18"/>
    </location>
</feature>
<accession>A0A665UZ19</accession>
<dbReference type="AlphaFoldDB" id="A0A665UZ19"/>
<keyword evidence="3" id="KW-1003">Cell membrane</keyword>
<evidence type="ECO:0000259" key="9">
    <source>
        <dbReference type="PROSITE" id="PS00022"/>
    </source>
</evidence>
<evidence type="ECO:0000256" key="1">
    <source>
        <dbReference type="ARBA" id="ARBA00004651"/>
    </source>
</evidence>
<feature type="transmembrane region" description="Helical" evidence="7">
    <location>
        <begin position="489"/>
        <end position="508"/>
    </location>
</feature>
<feature type="transmembrane region" description="Helical" evidence="7">
    <location>
        <begin position="403"/>
        <end position="421"/>
    </location>
</feature>
<evidence type="ECO:0000256" key="4">
    <source>
        <dbReference type="ARBA" id="ARBA00022692"/>
    </source>
</evidence>
<gene>
    <name evidence="11" type="primary">pgap6</name>
</gene>
<comment type="subcellular location">
    <subcellularLocation>
        <location evidence="1">Cell membrane</location>
        <topology evidence="1">Multi-pass membrane protein</topology>
    </subcellularLocation>
</comment>
<keyword evidence="8" id="KW-0732">Signal</keyword>
<keyword evidence="5 7" id="KW-1133">Transmembrane helix</keyword>
<evidence type="ECO:0000256" key="3">
    <source>
        <dbReference type="ARBA" id="ARBA00022475"/>
    </source>
</evidence>
<evidence type="ECO:0000313" key="11">
    <source>
        <dbReference type="Ensembl" id="ENSENLP00000024711.1"/>
    </source>
</evidence>
<reference evidence="11" key="1">
    <citation type="submission" date="2021-04" db="EMBL/GenBank/DDBJ databases">
        <authorList>
            <consortium name="Wellcome Sanger Institute Data Sharing"/>
        </authorList>
    </citation>
    <scope>NUCLEOTIDE SEQUENCE [LARGE SCALE GENOMIC DNA]</scope>
</reference>
<evidence type="ECO:0000259" key="10">
    <source>
        <dbReference type="PROSITE" id="PS01186"/>
    </source>
</evidence>
<evidence type="ECO:0000313" key="12">
    <source>
        <dbReference type="Proteomes" id="UP000472264"/>
    </source>
</evidence>
<keyword evidence="4 7" id="KW-0812">Transmembrane</keyword>
<dbReference type="InterPro" id="IPR000742">
    <property type="entry name" value="EGF"/>
</dbReference>
<feature type="transmembrane region" description="Helical" evidence="7">
    <location>
        <begin position="514"/>
        <end position="533"/>
    </location>
</feature>
<evidence type="ECO:0000256" key="5">
    <source>
        <dbReference type="ARBA" id="ARBA00022989"/>
    </source>
</evidence>